<dbReference type="Pfam" id="PF02727">
    <property type="entry name" value="Cu_amine_oxidN2"/>
    <property type="match status" value="1"/>
</dbReference>
<dbReference type="GO" id="GO:0005507">
    <property type="term" value="F:copper ion binding"/>
    <property type="evidence" value="ECO:0007669"/>
    <property type="project" value="InterPro"/>
</dbReference>
<keyword evidence="10" id="KW-0732">Signal</keyword>
<dbReference type="PRINTS" id="PR00766">
    <property type="entry name" value="CUDAOXIDASE"/>
</dbReference>
<keyword evidence="3 9" id="KW-0479">Metal-binding</keyword>
<gene>
    <name evidence="14" type="ORF">ATNIH1004_003155</name>
    <name evidence="15" type="ORF">EYZ11_000831</name>
</gene>
<sequence length="783" mass="89101">MKLSFVFPVLLLGGVPVVARPPLRPPAPRSLRGHNASISTPLCPEQAADAIVAPKENVWHGLSHEENTAVVQWLFRQPELNLTIFEKADSWDNTISWVELMYPNKSDVVRYLDEHDEMPPRYARVMLNNRASEDAYYQDILVGPLPIQPATGWTPLEFPMTRKTQGKVRNLNPDPALHQRWMFNVSASIADITWDLWNGTALGLDNDTLVLWGVDPMWQEKDGRVLRWDMYWNRPTSDDVDDAGSLLPLGLYLKSDVTGRDPTQWRVLGWLYNDIFYETTEAFRAAYFTPGFVKLGANVDGDWALTHPQGPPLPRDDREPPAAVVPGGSRFGVDHKRQYISWMDFSFYVGFSRDTGLSLFDVRFRGQRILYELGLQEALAHYAGNDPVSSGTAFLDSFYGFGPYSFELIKGHDCPAYATYLNTTFHANDKTRTHINSLCLFEYQSDSAMRRHNSGSAVSSTRNVYLTLRSVATVGNYDYTFSYTFYLDGTMGVEVKASGYVQAAFYAHNEEYGYRIRDALSGSMHDHVMSFKADFDILGTDNSVELTSMVPVTQSYVWSERPRHTMKLRRLLVGSEDEGRLFWEGGTQVHVINQDQRNRYGEFRGYHVLPAGTTHLTVRNSSTLVHAARWAEYDVQITRQHDWEPRGAHAYNNQDVHDPPVDFSRFFDGESLNQTDLVLWLNLGMHHVPHTGDLPNTVMTTAHAGLRFTPVNYLLDNPSRRTRQAVRIQYGTNTETTVEMFGPRPAQCAVKTPAQQLEQLWDYQGEVVARKFPFNANDPFHHT</sequence>
<feature type="signal peptide" evidence="10">
    <location>
        <begin position="1"/>
        <end position="19"/>
    </location>
</feature>
<dbReference type="VEuPathDB" id="FungiDB:EYZ11_000831"/>
<comment type="cofactor">
    <cofactor evidence="1">
        <name>Cu cation</name>
        <dbReference type="ChEBI" id="CHEBI:23378"/>
    </cofactor>
</comment>
<feature type="domain" description="Copper amine oxidase catalytic" evidence="11">
    <location>
        <begin position="323"/>
        <end position="719"/>
    </location>
</feature>
<dbReference type="InterPro" id="IPR016182">
    <property type="entry name" value="Cu_amine_oxidase_N-reg"/>
</dbReference>
<reference evidence="14 17" key="2">
    <citation type="submission" date="2019-08" db="EMBL/GenBank/DDBJ databases">
        <title>The genome sequence of a newly discovered highly antifungal drug resistant Aspergillus species, Aspergillus tanneri NIH 1004.</title>
        <authorList>
            <person name="Mounaud S."/>
            <person name="Singh I."/>
            <person name="Joardar V."/>
            <person name="Pakala S."/>
            <person name="Pakala S."/>
            <person name="Venepally P."/>
            <person name="Chung J.K."/>
            <person name="Losada L."/>
            <person name="Nierman W.C."/>
        </authorList>
    </citation>
    <scope>NUCLEOTIDE SEQUENCE [LARGE SCALE GENOMIC DNA]</scope>
    <source>
        <strain evidence="14 17">NIH1004</strain>
    </source>
</reference>
<evidence type="ECO:0000256" key="7">
    <source>
        <dbReference type="PIRSR" id="PIRSR600269-50"/>
    </source>
</evidence>
<evidence type="ECO:0000313" key="14">
    <source>
        <dbReference type="EMBL" id="KAA8650469.1"/>
    </source>
</evidence>
<dbReference type="Pfam" id="PF09248">
    <property type="entry name" value="DUF1965"/>
    <property type="match status" value="1"/>
</dbReference>
<dbReference type="AlphaFoldDB" id="A0A4V3UQM2"/>
<evidence type="ECO:0000256" key="6">
    <source>
        <dbReference type="ARBA" id="ARBA00023008"/>
    </source>
</evidence>
<organism evidence="15 16">
    <name type="scientific">Aspergillus tanneri</name>
    <dbReference type="NCBI Taxonomy" id="1220188"/>
    <lineage>
        <taxon>Eukaryota</taxon>
        <taxon>Fungi</taxon>
        <taxon>Dikarya</taxon>
        <taxon>Ascomycota</taxon>
        <taxon>Pezizomycotina</taxon>
        <taxon>Eurotiomycetes</taxon>
        <taxon>Eurotiomycetidae</taxon>
        <taxon>Eurotiales</taxon>
        <taxon>Aspergillaceae</taxon>
        <taxon>Aspergillus</taxon>
        <taxon>Aspergillus subgen. Circumdati</taxon>
    </lineage>
</organism>
<dbReference type="InterPro" id="IPR015798">
    <property type="entry name" value="Cu_amine_oxidase_C"/>
</dbReference>
<dbReference type="STRING" id="1220188.A0A4V3UQM2"/>
<dbReference type="Proteomes" id="UP000308092">
    <property type="component" value="Unassembled WGS sequence"/>
</dbReference>
<comment type="PTM">
    <text evidence="8 9">Topaquinone (TPQ) is generated by copper-dependent autoxidation of a specific tyrosyl residue.</text>
</comment>
<comment type="caution">
    <text evidence="15">The sequence shown here is derived from an EMBL/GenBank/DDBJ whole genome shotgun (WGS) entry which is preliminary data.</text>
</comment>
<dbReference type="EC" id="1.4.3.-" evidence="9"/>
<dbReference type="Pfam" id="PF01179">
    <property type="entry name" value="Cu_amine_oxid"/>
    <property type="match status" value="1"/>
</dbReference>
<keyword evidence="16" id="KW-1185">Reference proteome</keyword>
<feature type="domain" description="DUF1965" evidence="13">
    <location>
        <begin position="245"/>
        <end position="310"/>
    </location>
</feature>
<evidence type="ECO:0000256" key="3">
    <source>
        <dbReference type="ARBA" id="ARBA00022723"/>
    </source>
</evidence>
<evidence type="ECO:0000256" key="5">
    <source>
        <dbReference type="ARBA" id="ARBA00023002"/>
    </source>
</evidence>
<evidence type="ECO:0000313" key="15">
    <source>
        <dbReference type="EMBL" id="THC99670.1"/>
    </source>
</evidence>
<dbReference type="SUPFAM" id="SSF54416">
    <property type="entry name" value="Amine oxidase N-terminal region"/>
    <property type="match status" value="2"/>
</dbReference>
<evidence type="ECO:0000259" key="11">
    <source>
        <dbReference type="Pfam" id="PF01179"/>
    </source>
</evidence>
<dbReference type="PANTHER" id="PTHR10638:SF20">
    <property type="entry name" value="AMINE OXIDASE"/>
    <property type="match status" value="1"/>
</dbReference>
<dbReference type="InterPro" id="IPR015328">
    <property type="entry name" value="DUF1965"/>
</dbReference>
<evidence type="ECO:0000256" key="4">
    <source>
        <dbReference type="ARBA" id="ARBA00022772"/>
    </source>
</evidence>
<evidence type="ECO:0000256" key="9">
    <source>
        <dbReference type="RuleBase" id="RU000672"/>
    </source>
</evidence>
<accession>A0A4V3UQM2</accession>
<evidence type="ECO:0000259" key="13">
    <source>
        <dbReference type="Pfam" id="PF09248"/>
    </source>
</evidence>
<comment type="cofactor">
    <cofactor evidence="9">
        <name>Cu cation</name>
        <dbReference type="ChEBI" id="CHEBI:23378"/>
    </cofactor>
    <text evidence="9">Contains 1 topaquinone per subunit.</text>
</comment>
<evidence type="ECO:0000313" key="17">
    <source>
        <dbReference type="Proteomes" id="UP000324241"/>
    </source>
</evidence>
<feature type="active site" description="Proton acceptor" evidence="7">
    <location>
        <position position="396"/>
    </location>
</feature>
<dbReference type="GO" id="GO:0009308">
    <property type="term" value="P:amine metabolic process"/>
    <property type="evidence" value="ECO:0007669"/>
    <property type="project" value="UniProtKB-UniRule"/>
</dbReference>
<feature type="active site" description="Schiff-base intermediate with substrate; via topaquinone" evidence="7">
    <location>
        <position position="477"/>
    </location>
</feature>
<dbReference type="OrthoDB" id="3341590at2759"/>
<evidence type="ECO:0000259" key="12">
    <source>
        <dbReference type="Pfam" id="PF02727"/>
    </source>
</evidence>
<dbReference type="InterPro" id="IPR000269">
    <property type="entry name" value="Cu_amine_oxidase"/>
</dbReference>
<dbReference type="Gene3D" id="3.10.450.40">
    <property type="match status" value="2"/>
</dbReference>
<keyword evidence="5 9" id="KW-0560">Oxidoreductase</keyword>
<dbReference type="GO" id="GO:0005886">
    <property type="term" value="C:plasma membrane"/>
    <property type="evidence" value="ECO:0007669"/>
    <property type="project" value="TreeGrafter"/>
</dbReference>
<feature type="chain" id="PRO_5033454315" description="Amine oxidase" evidence="10">
    <location>
        <begin position="20"/>
        <end position="783"/>
    </location>
</feature>
<dbReference type="EMBL" id="QUQM01000001">
    <property type="protein sequence ID" value="KAA8650469.1"/>
    <property type="molecule type" value="Genomic_DNA"/>
</dbReference>
<evidence type="ECO:0000256" key="8">
    <source>
        <dbReference type="PIRSR" id="PIRSR600269-51"/>
    </source>
</evidence>
<name>A0A4V3UQM2_9EURO</name>
<evidence type="ECO:0000313" key="16">
    <source>
        <dbReference type="Proteomes" id="UP000308092"/>
    </source>
</evidence>
<evidence type="ECO:0000256" key="1">
    <source>
        <dbReference type="ARBA" id="ARBA00001935"/>
    </source>
</evidence>
<dbReference type="GO" id="GO:0008131">
    <property type="term" value="F:primary methylamine oxidase activity"/>
    <property type="evidence" value="ECO:0007669"/>
    <property type="project" value="InterPro"/>
</dbReference>
<feature type="domain" description="Copper amine oxidase N2-terminal" evidence="12">
    <location>
        <begin position="76"/>
        <end position="145"/>
    </location>
</feature>
<dbReference type="InterPro" id="IPR036460">
    <property type="entry name" value="Cu_amine_oxidase_C_sf"/>
</dbReference>
<dbReference type="PANTHER" id="PTHR10638">
    <property type="entry name" value="COPPER AMINE OXIDASE"/>
    <property type="match status" value="1"/>
</dbReference>
<keyword evidence="6 9" id="KW-0186">Copper</keyword>
<dbReference type="EMBL" id="SOSA01000013">
    <property type="protein sequence ID" value="THC99670.1"/>
    <property type="molecule type" value="Genomic_DNA"/>
</dbReference>
<dbReference type="RefSeq" id="XP_033429830.1">
    <property type="nucleotide sequence ID" value="XM_033567835.1"/>
</dbReference>
<protein>
    <recommendedName>
        <fullName evidence="9">Amine oxidase</fullName>
        <ecNumber evidence="9">1.4.3.-</ecNumber>
    </recommendedName>
</protein>
<dbReference type="GeneID" id="54325857"/>
<evidence type="ECO:0000256" key="10">
    <source>
        <dbReference type="SAM" id="SignalP"/>
    </source>
</evidence>
<dbReference type="FunFam" id="3.10.450.40:FF:000018">
    <property type="entry name" value="Amine oxidase"/>
    <property type="match status" value="1"/>
</dbReference>
<keyword evidence="4 7" id="KW-0801">TPQ</keyword>
<dbReference type="InterPro" id="IPR015800">
    <property type="entry name" value="Cu_amine_oxidase_N2"/>
</dbReference>
<dbReference type="GO" id="GO:0048038">
    <property type="term" value="F:quinone binding"/>
    <property type="evidence" value="ECO:0007669"/>
    <property type="project" value="InterPro"/>
</dbReference>
<dbReference type="Proteomes" id="UP000324241">
    <property type="component" value="Unassembled WGS sequence"/>
</dbReference>
<dbReference type="FunFam" id="3.10.450.40:FF:000028">
    <property type="entry name" value="Amine oxidase"/>
    <property type="match status" value="1"/>
</dbReference>
<reference evidence="15 16" key="1">
    <citation type="submission" date="2019-03" db="EMBL/GenBank/DDBJ databases">
        <title>The genome sequence of a newly discovered highly antifungal drug resistant Aspergillus species, Aspergillus tanneri NIH 1004.</title>
        <authorList>
            <person name="Mounaud S."/>
            <person name="Singh I."/>
            <person name="Joardar V."/>
            <person name="Pakala S."/>
            <person name="Pakala S."/>
            <person name="Venepally P."/>
            <person name="Hoover J."/>
            <person name="Nierman W."/>
            <person name="Chung J."/>
            <person name="Losada L."/>
        </authorList>
    </citation>
    <scope>NUCLEOTIDE SEQUENCE [LARGE SCALE GENOMIC DNA]</scope>
    <source>
        <strain evidence="15 16">NIH1004</strain>
    </source>
</reference>
<feature type="modified residue" description="2',4',5'-topaquinone" evidence="8">
    <location>
        <position position="477"/>
    </location>
</feature>
<dbReference type="FunFam" id="2.70.98.20:FF:000002">
    <property type="entry name" value="Amine oxidase"/>
    <property type="match status" value="1"/>
</dbReference>
<proteinExistence type="inferred from homology"/>
<dbReference type="SUPFAM" id="SSF49998">
    <property type="entry name" value="Amine oxidase catalytic domain"/>
    <property type="match status" value="1"/>
</dbReference>
<evidence type="ECO:0000256" key="2">
    <source>
        <dbReference type="ARBA" id="ARBA00007983"/>
    </source>
</evidence>
<dbReference type="Gene3D" id="2.70.98.20">
    <property type="entry name" value="Copper amine oxidase, catalytic domain"/>
    <property type="match status" value="1"/>
</dbReference>
<comment type="similarity">
    <text evidence="2 9">Belongs to the copper/topaquinone oxidase family.</text>
</comment>